<dbReference type="InterPro" id="IPR036390">
    <property type="entry name" value="WH_DNA-bd_sf"/>
</dbReference>
<gene>
    <name evidence="3" type="ORF">PCOR1329_LOCUS26079</name>
</gene>
<sequence length="131" mass="13498">MEAEAEDGLPVGPAEGEPGEPPSRRRRQEEPEEGAADDYPGLEQAAVSREQEAELQAALGGEGGSGASAVSFLELCERPPGGAEAAAQRFLSLLALHMEGAVTVSQEEPYGDILIGRGVNWSAAPMAVVAA</sequence>
<evidence type="ECO:0000259" key="2">
    <source>
        <dbReference type="Pfam" id="PF04824"/>
    </source>
</evidence>
<protein>
    <recommendedName>
        <fullName evidence="2">Rad21/Rec8-like protein C-terminal eukaryotic domain-containing protein</fullName>
    </recommendedName>
</protein>
<dbReference type="InterPro" id="IPR023093">
    <property type="entry name" value="ScpA-like_C"/>
</dbReference>
<dbReference type="EMBL" id="CAUYUJ010009213">
    <property type="protein sequence ID" value="CAK0826142.1"/>
    <property type="molecule type" value="Genomic_DNA"/>
</dbReference>
<feature type="region of interest" description="Disordered" evidence="1">
    <location>
        <begin position="1"/>
        <end position="65"/>
    </location>
</feature>
<dbReference type="InterPro" id="IPR006909">
    <property type="entry name" value="Rad21/Rec8_C_eu"/>
</dbReference>
<evidence type="ECO:0000313" key="4">
    <source>
        <dbReference type="Proteomes" id="UP001189429"/>
    </source>
</evidence>
<organism evidence="3 4">
    <name type="scientific">Prorocentrum cordatum</name>
    <dbReference type="NCBI Taxonomy" id="2364126"/>
    <lineage>
        <taxon>Eukaryota</taxon>
        <taxon>Sar</taxon>
        <taxon>Alveolata</taxon>
        <taxon>Dinophyceae</taxon>
        <taxon>Prorocentrales</taxon>
        <taxon>Prorocentraceae</taxon>
        <taxon>Prorocentrum</taxon>
    </lineage>
</organism>
<reference evidence="3" key="1">
    <citation type="submission" date="2023-10" db="EMBL/GenBank/DDBJ databases">
        <authorList>
            <person name="Chen Y."/>
            <person name="Shah S."/>
            <person name="Dougan E. K."/>
            <person name="Thang M."/>
            <person name="Chan C."/>
        </authorList>
    </citation>
    <scope>NUCLEOTIDE SEQUENCE [LARGE SCALE GENOMIC DNA]</scope>
</reference>
<dbReference type="Gene3D" id="1.10.10.580">
    <property type="entry name" value="Structural maintenance of chromosome 1. Chain E"/>
    <property type="match status" value="1"/>
</dbReference>
<evidence type="ECO:0000313" key="3">
    <source>
        <dbReference type="EMBL" id="CAK0826142.1"/>
    </source>
</evidence>
<dbReference type="SUPFAM" id="SSF46785">
    <property type="entry name" value="Winged helix' DNA-binding domain"/>
    <property type="match status" value="1"/>
</dbReference>
<proteinExistence type="predicted"/>
<feature type="domain" description="Rad21/Rec8-like protein C-terminal eukaryotic" evidence="2">
    <location>
        <begin position="84"/>
        <end position="118"/>
    </location>
</feature>
<dbReference type="Pfam" id="PF04824">
    <property type="entry name" value="Rad21_Rec8"/>
    <property type="match status" value="1"/>
</dbReference>
<keyword evidence="4" id="KW-1185">Reference proteome</keyword>
<accession>A0ABN9S558</accession>
<comment type="caution">
    <text evidence="3">The sequence shown here is derived from an EMBL/GenBank/DDBJ whole genome shotgun (WGS) entry which is preliminary data.</text>
</comment>
<evidence type="ECO:0000256" key="1">
    <source>
        <dbReference type="SAM" id="MobiDB-lite"/>
    </source>
</evidence>
<name>A0ABN9S558_9DINO</name>
<dbReference type="Proteomes" id="UP001189429">
    <property type="component" value="Unassembled WGS sequence"/>
</dbReference>